<reference evidence="1" key="1">
    <citation type="journal article" date="2015" name="Nature">
        <title>Complex archaea that bridge the gap between prokaryotes and eukaryotes.</title>
        <authorList>
            <person name="Spang A."/>
            <person name="Saw J.H."/>
            <person name="Jorgensen S.L."/>
            <person name="Zaremba-Niedzwiedzka K."/>
            <person name="Martijn J."/>
            <person name="Lind A.E."/>
            <person name="van Eijk R."/>
            <person name="Schleper C."/>
            <person name="Guy L."/>
            <person name="Ettema T.J."/>
        </authorList>
    </citation>
    <scope>NUCLEOTIDE SEQUENCE</scope>
</reference>
<evidence type="ECO:0000313" key="1">
    <source>
        <dbReference type="EMBL" id="KKN89634.1"/>
    </source>
</evidence>
<accession>A0A0F9UD92</accession>
<sequence length="68" mass="8264">MKAEAKIVKTKRRTKCKAETYYEVWMWDVVERAFVCEDVYDSLKEAMEEADNYDAYHIVEDDYLYCYV</sequence>
<dbReference type="AlphaFoldDB" id="A0A0F9UD92"/>
<gene>
    <name evidence="1" type="ORF">LCGC14_0234800</name>
</gene>
<organism evidence="1">
    <name type="scientific">marine sediment metagenome</name>
    <dbReference type="NCBI Taxonomy" id="412755"/>
    <lineage>
        <taxon>unclassified sequences</taxon>
        <taxon>metagenomes</taxon>
        <taxon>ecological metagenomes</taxon>
    </lineage>
</organism>
<comment type="caution">
    <text evidence="1">The sequence shown here is derived from an EMBL/GenBank/DDBJ whole genome shotgun (WGS) entry which is preliminary data.</text>
</comment>
<proteinExistence type="predicted"/>
<protein>
    <submittedName>
        <fullName evidence="1">Uncharacterized protein</fullName>
    </submittedName>
</protein>
<dbReference type="EMBL" id="LAZR01000116">
    <property type="protein sequence ID" value="KKN89634.1"/>
    <property type="molecule type" value="Genomic_DNA"/>
</dbReference>
<name>A0A0F9UD92_9ZZZZ</name>